<keyword evidence="3" id="KW-1185">Reference proteome</keyword>
<evidence type="ECO:0000313" key="2">
    <source>
        <dbReference type="EMBL" id="TYC08175.1"/>
    </source>
</evidence>
<dbReference type="InterPro" id="IPR053830">
    <property type="entry name" value="DUF6922"/>
</dbReference>
<evidence type="ECO:0000313" key="3">
    <source>
        <dbReference type="Proteomes" id="UP000323621"/>
    </source>
</evidence>
<gene>
    <name evidence="2" type="ORF">ES677_14560</name>
</gene>
<dbReference type="EMBL" id="VSKN01000038">
    <property type="protein sequence ID" value="TYC08175.1"/>
    <property type="molecule type" value="Genomic_DNA"/>
</dbReference>
<accession>A0ABY3M717</accession>
<sequence>MAKAVNISNIFPKHAFWDMDTNKLSAQRDKAIIILRVFMTTNKDTFSKDIELVETVYNANEIYNVPKETKERISNNVCKLVSKRYSKPAFLRYDFS</sequence>
<protein>
    <recommendedName>
        <fullName evidence="1">DUF6922 domain-containing protein</fullName>
    </recommendedName>
</protein>
<feature type="domain" description="DUF6922" evidence="1">
    <location>
        <begin position="11"/>
        <end position="63"/>
    </location>
</feature>
<dbReference type="RefSeq" id="WP_148381635.1">
    <property type="nucleotide sequence ID" value="NZ_VSKN01000038.1"/>
</dbReference>
<comment type="caution">
    <text evidence="2">The sequence shown here is derived from an EMBL/GenBank/DDBJ whole genome shotgun (WGS) entry which is preliminary data.</text>
</comment>
<dbReference type="Pfam" id="PF21956">
    <property type="entry name" value="DUF6922"/>
    <property type="match status" value="1"/>
</dbReference>
<proteinExistence type="predicted"/>
<organism evidence="2 3">
    <name type="scientific">Bizionia gelidisalsuginis</name>
    <dbReference type="NCBI Taxonomy" id="291188"/>
    <lineage>
        <taxon>Bacteria</taxon>
        <taxon>Pseudomonadati</taxon>
        <taxon>Bacteroidota</taxon>
        <taxon>Flavobacteriia</taxon>
        <taxon>Flavobacteriales</taxon>
        <taxon>Flavobacteriaceae</taxon>
        <taxon>Bizionia</taxon>
    </lineage>
</organism>
<evidence type="ECO:0000259" key="1">
    <source>
        <dbReference type="Pfam" id="PF21956"/>
    </source>
</evidence>
<name>A0ABY3M717_9FLAO</name>
<dbReference type="Proteomes" id="UP000323621">
    <property type="component" value="Unassembled WGS sequence"/>
</dbReference>
<reference evidence="2 3" key="1">
    <citation type="submission" date="2019-08" db="EMBL/GenBank/DDBJ databases">
        <title>Genomes of Antarctic Bizionia species.</title>
        <authorList>
            <person name="Bowman J.P."/>
        </authorList>
    </citation>
    <scope>NUCLEOTIDE SEQUENCE [LARGE SCALE GENOMIC DNA]</scope>
    <source>
        <strain evidence="2 3">IC164</strain>
    </source>
</reference>